<name>A0A915Z301_9GLOM</name>
<dbReference type="OrthoDB" id="2362571at2759"/>
<dbReference type="EMBL" id="CAGKOT010000015">
    <property type="protein sequence ID" value="CAB5360580.1"/>
    <property type="molecule type" value="Genomic_DNA"/>
</dbReference>
<dbReference type="AlphaFoldDB" id="A0A915Z301"/>
<comment type="caution">
    <text evidence="2">The sequence shown here is derived from an EMBL/GenBank/DDBJ whole genome shotgun (WGS) entry which is preliminary data.</text>
</comment>
<feature type="region of interest" description="Disordered" evidence="1">
    <location>
        <begin position="1"/>
        <end position="20"/>
    </location>
</feature>
<dbReference type="Proteomes" id="UP000684084">
    <property type="component" value="Unassembled WGS sequence"/>
</dbReference>
<sequence>MSKQFQNDSNPGGKIQADKHLLMNERSLNVLKETVVEHNETTIILADFARAEKDVRKRRKHYHQTDGFTTPSPGSPIKHSSIEEESSPIKHLSEEESPFIEEEEDEIIIDDVPYEFSFRKWRRFCR</sequence>
<evidence type="ECO:0000313" key="3">
    <source>
        <dbReference type="Proteomes" id="UP000684084"/>
    </source>
</evidence>
<accession>A0A915Z301</accession>
<protein>
    <submittedName>
        <fullName evidence="2">Uncharacterized protein</fullName>
    </submittedName>
</protein>
<proteinExistence type="predicted"/>
<organism evidence="2 3">
    <name type="scientific">Rhizophagus irregularis</name>
    <dbReference type="NCBI Taxonomy" id="588596"/>
    <lineage>
        <taxon>Eukaryota</taxon>
        <taxon>Fungi</taxon>
        <taxon>Fungi incertae sedis</taxon>
        <taxon>Mucoromycota</taxon>
        <taxon>Glomeromycotina</taxon>
        <taxon>Glomeromycetes</taxon>
        <taxon>Glomerales</taxon>
        <taxon>Glomeraceae</taxon>
        <taxon>Rhizophagus</taxon>
    </lineage>
</organism>
<evidence type="ECO:0000256" key="1">
    <source>
        <dbReference type="SAM" id="MobiDB-lite"/>
    </source>
</evidence>
<feature type="region of interest" description="Disordered" evidence="1">
    <location>
        <begin position="59"/>
        <end position="100"/>
    </location>
</feature>
<reference evidence="2" key="1">
    <citation type="submission" date="2020-05" db="EMBL/GenBank/DDBJ databases">
        <authorList>
            <person name="Rincon C."/>
            <person name="Sanders R I."/>
            <person name="Robbins C."/>
            <person name="Chaturvedi A."/>
        </authorList>
    </citation>
    <scope>NUCLEOTIDE SEQUENCE</scope>
    <source>
        <strain evidence="2">CHB12</strain>
    </source>
</reference>
<gene>
    <name evidence="2" type="ORF">CHRIB12_LOCUS8264</name>
</gene>
<evidence type="ECO:0000313" key="2">
    <source>
        <dbReference type="EMBL" id="CAB5360580.1"/>
    </source>
</evidence>
<feature type="compositionally biased region" description="Polar residues" evidence="1">
    <location>
        <begin position="1"/>
        <end position="10"/>
    </location>
</feature>